<organism evidence="2 3">
    <name type="scientific">Georgenia daeguensis</name>
    <dbReference type="NCBI Taxonomy" id="908355"/>
    <lineage>
        <taxon>Bacteria</taxon>
        <taxon>Bacillati</taxon>
        <taxon>Actinomycetota</taxon>
        <taxon>Actinomycetes</taxon>
        <taxon>Micrococcales</taxon>
        <taxon>Bogoriellaceae</taxon>
        <taxon>Georgenia</taxon>
    </lineage>
</organism>
<dbReference type="InterPro" id="IPR013830">
    <property type="entry name" value="SGNH_hydro"/>
</dbReference>
<dbReference type="EMBL" id="BAABBA010000035">
    <property type="protein sequence ID" value="GAA3512003.1"/>
    <property type="molecule type" value="Genomic_DNA"/>
</dbReference>
<reference evidence="3" key="1">
    <citation type="journal article" date="2019" name="Int. J. Syst. Evol. Microbiol.">
        <title>The Global Catalogue of Microorganisms (GCM) 10K type strain sequencing project: providing services to taxonomists for standard genome sequencing and annotation.</title>
        <authorList>
            <consortium name="The Broad Institute Genomics Platform"/>
            <consortium name="The Broad Institute Genome Sequencing Center for Infectious Disease"/>
            <person name="Wu L."/>
            <person name="Ma J."/>
        </authorList>
    </citation>
    <scope>NUCLEOTIDE SEQUENCE [LARGE SCALE GENOMIC DNA]</scope>
    <source>
        <strain evidence="3">JCM 17459</strain>
    </source>
</reference>
<dbReference type="InterPro" id="IPR036514">
    <property type="entry name" value="SGNH_hydro_sf"/>
</dbReference>
<dbReference type="Pfam" id="PF13472">
    <property type="entry name" value="Lipase_GDSL_2"/>
    <property type="match status" value="1"/>
</dbReference>
<protein>
    <recommendedName>
        <fullName evidence="1">SGNH hydrolase-type esterase domain-containing protein</fullName>
    </recommendedName>
</protein>
<name>A0ABP6UPR9_9MICO</name>
<feature type="domain" description="SGNH hydrolase-type esterase" evidence="1">
    <location>
        <begin position="59"/>
        <end position="224"/>
    </location>
</feature>
<dbReference type="Gene3D" id="3.40.50.1110">
    <property type="entry name" value="SGNH hydrolase"/>
    <property type="match status" value="1"/>
</dbReference>
<gene>
    <name evidence="2" type="ORF">GCM10022262_40130</name>
</gene>
<dbReference type="SUPFAM" id="SSF52266">
    <property type="entry name" value="SGNH hydrolase"/>
    <property type="match status" value="1"/>
</dbReference>
<dbReference type="Proteomes" id="UP001499841">
    <property type="component" value="Unassembled WGS sequence"/>
</dbReference>
<keyword evidence="3" id="KW-1185">Reference proteome</keyword>
<sequence length="235" mass="24705">MSARKSLRPRPAWVVGLVLICLVAAGAVAMSRGTFAILGGAAGAASTAEETEQPPTAVFVGDSYTAAEGGEGVRWTSLVAQEQGWRELNVGRGGTGWTVAVPADRCRYGTCPTYPEVAHEVVDLAPEIVVVAGGRNDRGNDVAAAAAETFATLREGLPDARIYAVSPFWDSTAYPAHLIAQGRDVREEVRRVGGEYLEVGHPLGGRPDLITQDGIHPNAAGYRALAEAVNEALDR</sequence>
<proteinExistence type="predicted"/>
<dbReference type="CDD" id="cd00229">
    <property type="entry name" value="SGNH_hydrolase"/>
    <property type="match status" value="1"/>
</dbReference>
<comment type="caution">
    <text evidence="2">The sequence shown here is derived from an EMBL/GenBank/DDBJ whole genome shotgun (WGS) entry which is preliminary data.</text>
</comment>
<evidence type="ECO:0000313" key="2">
    <source>
        <dbReference type="EMBL" id="GAA3512003.1"/>
    </source>
</evidence>
<dbReference type="RefSeq" id="WP_345045217.1">
    <property type="nucleotide sequence ID" value="NZ_BAABBA010000035.1"/>
</dbReference>
<evidence type="ECO:0000259" key="1">
    <source>
        <dbReference type="Pfam" id="PF13472"/>
    </source>
</evidence>
<accession>A0ABP6UPR9</accession>
<evidence type="ECO:0000313" key="3">
    <source>
        <dbReference type="Proteomes" id="UP001499841"/>
    </source>
</evidence>